<organism evidence="4 5">
    <name type="scientific">Aureococcus anophagefferens</name>
    <name type="common">Harmful bloom alga</name>
    <dbReference type="NCBI Taxonomy" id="44056"/>
    <lineage>
        <taxon>Eukaryota</taxon>
        <taxon>Sar</taxon>
        <taxon>Stramenopiles</taxon>
        <taxon>Ochrophyta</taxon>
        <taxon>Pelagophyceae</taxon>
        <taxon>Pelagomonadales</taxon>
        <taxon>Pelagomonadaceae</taxon>
        <taxon>Aureococcus</taxon>
    </lineage>
</organism>
<evidence type="ECO:0000313" key="5">
    <source>
        <dbReference type="Proteomes" id="UP001363151"/>
    </source>
</evidence>
<gene>
    <name evidence="4" type="ORF">SO694_0049402</name>
</gene>
<dbReference type="EMBL" id="JBBJCI010000388">
    <property type="protein sequence ID" value="KAK7231591.1"/>
    <property type="molecule type" value="Genomic_DNA"/>
</dbReference>
<feature type="compositionally biased region" description="Pro residues" evidence="1">
    <location>
        <begin position="327"/>
        <end position="339"/>
    </location>
</feature>
<proteinExistence type="predicted"/>
<reference evidence="4 5" key="1">
    <citation type="submission" date="2024-03" db="EMBL/GenBank/DDBJ databases">
        <title>Aureococcus anophagefferens CCMP1851 and Kratosvirus quantuckense: Draft genome of a second virus-susceptible host strain in the model system.</title>
        <authorList>
            <person name="Chase E."/>
            <person name="Truchon A.R."/>
            <person name="Schepens W."/>
            <person name="Wilhelm S.W."/>
        </authorList>
    </citation>
    <scope>NUCLEOTIDE SEQUENCE [LARGE SCALE GENOMIC DNA]</scope>
    <source>
        <strain evidence="4 5">CCMP1851</strain>
    </source>
</reference>
<feature type="domain" description="NADH:ubiquinone oxidoreductase intermediate-associated protein 30" evidence="3">
    <location>
        <begin position="32"/>
        <end position="181"/>
    </location>
</feature>
<keyword evidence="2" id="KW-0732">Signal</keyword>
<feature type="region of interest" description="Disordered" evidence="1">
    <location>
        <begin position="317"/>
        <end position="369"/>
    </location>
</feature>
<dbReference type="Pfam" id="PF08547">
    <property type="entry name" value="CIA30"/>
    <property type="match status" value="1"/>
</dbReference>
<feature type="compositionally biased region" description="Basic residues" evidence="1">
    <location>
        <begin position="355"/>
        <end position="369"/>
    </location>
</feature>
<evidence type="ECO:0000256" key="1">
    <source>
        <dbReference type="SAM" id="MobiDB-lite"/>
    </source>
</evidence>
<accession>A0ABR1FIR3</accession>
<keyword evidence="5" id="KW-1185">Reference proteome</keyword>
<evidence type="ECO:0000256" key="2">
    <source>
        <dbReference type="SAM" id="SignalP"/>
    </source>
</evidence>
<protein>
    <recommendedName>
        <fullName evidence="3">NADH:ubiquinone oxidoreductase intermediate-associated protein 30 domain-containing protein</fullName>
    </recommendedName>
</protein>
<dbReference type="InterPro" id="IPR013857">
    <property type="entry name" value="NADH-UbQ_OxRdtase-assoc_prot30"/>
</dbReference>
<dbReference type="Proteomes" id="UP001363151">
    <property type="component" value="Unassembled WGS sequence"/>
</dbReference>
<sequence>MARLVATCALLALASSSELVLDGGDDGFSKSYYKSVDGVMGGKSSISISYGANSMTATGNLRTDGGGFAGCWRDIAEPVDVSSYAGIAVTYEALAASATPLALELRLSGEGDTGGSWLDHRAVFALSPSADADGVGVATLPFDAFVPRYRGSERTGSLDLAAVDEIGLQLLFQAGAFEFTILKIAAVDDLTREDPPPALGDSPSPEAVVDAIDAAVERGSYVFNKGYMSQCDHVYAATARGLAASLEGGAGLREDARAALAAAVEAAEAMGFTQQDEIDRAWALRYGLNDARAAAVEAGDAWPADAGGAVAETTTTAPIAEATNAPTPRPTSFPTPEPTAKPTKGSKKSCEDKRKKAKKQWKKWKNKTC</sequence>
<feature type="compositionally biased region" description="Low complexity" evidence="1">
    <location>
        <begin position="317"/>
        <end position="326"/>
    </location>
</feature>
<feature type="signal peptide" evidence="2">
    <location>
        <begin position="1"/>
        <end position="16"/>
    </location>
</feature>
<dbReference type="SUPFAM" id="SSF49785">
    <property type="entry name" value="Galactose-binding domain-like"/>
    <property type="match status" value="1"/>
</dbReference>
<evidence type="ECO:0000259" key="3">
    <source>
        <dbReference type="Pfam" id="PF08547"/>
    </source>
</evidence>
<feature type="chain" id="PRO_5046380759" description="NADH:ubiquinone oxidoreductase intermediate-associated protein 30 domain-containing protein" evidence="2">
    <location>
        <begin position="17"/>
        <end position="369"/>
    </location>
</feature>
<dbReference type="InterPro" id="IPR008979">
    <property type="entry name" value="Galactose-bd-like_sf"/>
</dbReference>
<evidence type="ECO:0000313" key="4">
    <source>
        <dbReference type="EMBL" id="KAK7231591.1"/>
    </source>
</evidence>
<name>A0ABR1FIR3_AURAN</name>
<comment type="caution">
    <text evidence="4">The sequence shown here is derived from an EMBL/GenBank/DDBJ whole genome shotgun (WGS) entry which is preliminary data.</text>
</comment>